<dbReference type="GO" id="GO:0000381">
    <property type="term" value="P:regulation of alternative mRNA splicing, via spliceosome"/>
    <property type="evidence" value="ECO:0007669"/>
    <property type="project" value="InterPro"/>
</dbReference>
<dbReference type="PANTHER" id="PTHR47845:SF1">
    <property type="entry name" value="NUCLEAR SPECKLE SPLICING REGULATORY PROTEIN 1 HOMOLOG"/>
    <property type="match status" value="1"/>
</dbReference>
<dbReference type="EMBL" id="JAGPXC010000004">
    <property type="protein sequence ID" value="KAH6654022.1"/>
    <property type="molecule type" value="Genomic_DNA"/>
</dbReference>
<comment type="caution">
    <text evidence="5">The sequence shown here is derived from an EMBL/GenBank/DDBJ whole genome shotgun (WGS) entry which is preliminary data.</text>
</comment>
<protein>
    <submittedName>
        <fullName evidence="5">Coiled-coil domain-containing protein 55-domain containing protein</fullName>
    </submittedName>
</protein>
<evidence type="ECO:0000259" key="4">
    <source>
        <dbReference type="Pfam" id="PF09745"/>
    </source>
</evidence>
<evidence type="ECO:0000256" key="2">
    <source>
        <dbReference type="ARBA" id="ARBA00023054"/>
    </source>
</evidence>
<dbReference type="AlphaFoldDB" id="A0A9P8UL83"/>
<organism evidence="5 6">
    <name type="scientific">Truncatella angustata</name>
    <dbReference type="NCBI Taxonomy" id="152316"/>
    <lineage>
        <taxon>Eukaryota</taxon>
        <taxon>Fungi</taxon>
        <taxon>Dikarya</taxon>
        <taxon>Ascomycota</taxon>
        <taxon>Pezizomycotina</taxon>
        <taxon>Sordariomycetes</taxon>
        <taxon>Xylariomycetidae</taxon>
        <taxon>Amphisphaeriales</taxon>
        <taxon>Sporocadaceae</taxon>
        <taxon>Truncatella</taxon>
    </lineage>
</organism>
<dbReference type="Proteomes" id="UP000758603">
    <property type="component" value="Unassembled WGS sequence"/>
</dbReference>
<dbReference type="InterPro" id="IPR018612">
    <property type="entry name" value="NSRP1_N"/>
</dbReference>
<feature type="compositionally biased region" description="Acidic residues" evidence="3">
    <location>
        <begin position="39"/>
        <end position="49"/>
    </location>
</feature>
<dbReference type="PANTHER" id="PTHR47845">
    <property type="entry name" value="NUCLEAR SPECKLE SPLICING REGULATORY PROTEIN 1 HOMOLOG"/>
    <property type="match status" value="1"/>
</dbReference>
<gene>
    <name evidence="5" type="ORF">BKA67DRAFT_535366</name>
</gene>
<feature type="compositionally biased region" description="Basic and acidic residues" evidence="3">
    <location>
        <begin position="292"/>
        <end position="312"/>
    </location>
</feature>
<dbReference type="InterPro" id="IPR053246">
    <property type="entry name" value="NS_splicing_regulatory_protein"/>
</dbReference>
<feature type="compositionally biased region" description="Basic and acidic residues" evidence="3">
    <location>
        <begin position="115"/>
        <end position="130"/>
    </location>
</feature>
<feature type="compositionally biased region" description="Basic and acidic residues" evidence="3">
    <location>
        <begin position="349"/>
        <end position="388"/>
    </location>
</feature>
<comment type="similarity">
    <text evidence="1">Belongs to the NSRP1 family.</text>
</comment>
<name>A0A9P8UL83_9PEZI</name>
<evidence type="ECO:0000256" key="1">
    <source>
        <dbReference type="ARBA" id="ARBA00010126"/>
    </source>
</evidence>
<keyword evidence="2" id="KW-0175">Coiled coil</keyword>
<feature type="domain" description="Nuclear speckle splicing regulatory protein 1 N-terminal" evidence="4">
    <location>
        <begin position="92"/>
        <end position="204"/>
    </location>
</feature>
<evidence type="ECO:0000256" key="3">
    <source>
        <dbReference type="SAM" id="MobiDB-lite"/>
    </source>
</evidence>
<feature type="compositionally biased region" description="Basic and acidic residues" evidence="3">
    <location>
        <begin position="180"/>
        <end position="201"/>
    </location>
</feature>
<dbReference type="RefSeq" id="XP_045958292.1">
    <property type="nucleotide sequence ID" value="XM_046100006.1"/>
</dbReference>
<dbReference type="Pfam" id="PF09745">
    <property type="entry name" value="NSRP1_N"/>
    <property type="match status" value="1"/>
</dbReference>
<reference evidence="5" key="1">
    <citation type="journal article" date="2021" name="Nat. Commun.">
        <title>Genetic determinants of endophytism in the Arabidopsis root mycobiome.</title>
        <authorList>
            <person name="Mesny F."/>
            <person name="Miyauchi S."/>
            <person name="Thiergart T."/>
            <person name="Pickel B."/>
            <person name="Atanasova L."/>
            <person name="Karlsson M."/>
            <person name="Huettel B."/>
            <person name="Barry K.W."/>
            <person name="Haridas S."/>
            <person name="Chen C."/>
            <person name="Bauer D."/>
            <person name="Andreopoulos W."/>
            <person name="Pangilinan J."/>
            <person name="LaButti K."/>
            <person name="Riley R."/>
            <person name="Lipzen A."/>
            <person name="Clum A."/>
            <person name="Drula E."/>
            <person name="Henrissat B."/>
            <person name="Kohler A."/>
            <person name="Grigoriev I.V."/>
            <person name="Martin F.M."/>
            <person name="Hacquard S."/>
        </authorList>
    </citation>
    <scope>NUCLEOTIDE SEQUENCE</scope>
    <source>
        <strain evidence="5">MPI-SDFR-AT-0073</strain>
    </source>
</reference>
<feature type="compositionally biased region" description="Basic and acidic residues" evidence="3">
    <location>
        <begin position="158"/>
        <end position="173"/>
    </location>
</feature>
<keyword evidence="6" id="KW-1185">Reference proteome</keyword>
<evidence type="ECO:0000313" key="5">
    <source>
        <dbReference type="EMBL" id="KAH6654022.1"/>
    </source>
</evidence>
<feature type="compositionally biased region" description="Basic and acidic residues" evidence="3">
    <location>
        <begin position="214"/>
        <end position="261"/>
    </location>
</feature>
<evidence type="ECO:0000313" key="6">
    <source>
        <dbReference type="Proteomes" id="UP000758603"/>
    </source>
</evidence>
<feature type="region of interest" description="Disordered" evidence="3">
    <location>
        <begin position="1"/>
        <end position="131"/>
    </location>
</feature>
<dbReference type="OrthoDB" id="446635at2759"/>
<proteinExistence type="inferred from homology"/>
<feature type="region of interest" description="Disordered" evidence="3">
    <location>
        <begin position="158"/>
        <end position="388"/>
    </location>
</feature>
<accession>A0A9P8UL83</accession>
<sequence>MSKPGLSFGLNLAKKPGAKPAPSKPKPRTAFGTAFGGADESDSDHDEPEQNPFTKPTSKQKHRAPAPPTAPPRPKKPQTSVYGDLSSALESRKNAEAAEELDPSVYDYDGVYDSMKPENKATQQDQDRRPKYMKNLIASAAVRKRDALIAEEKKIAREREAEGDEFADKDKFVTEAYKQQQEENRKLEEEEKRREEDEAKKNKGGGMAAFYKDMLNRGDQRHAEMMKAAEERARNGPQETDNHDAGEERPASTAERAKEINAKGGSIAINEDGEVVDKRELLKGGLNLVAKKKPDVRQEDPRPERREDRDVRGAFQPGGKQAMRERQSRMMEAQLAQALKRSLEEEEDERQKVERASKSRKTESDISSAKERYLARKRAAEEAKKMGS</sequence>
<dbReference type="GeneID" id="70128898"/>